<dbReference type="Gene3D" id="1.10.238.20">
    <property type="entry name" value="Pheromone/general odorant binding protein domain"/>
    <property type="match status" value="1"/>
</dbReference>
<feature type="signal peptide" evidence="5">
    <location>
        <begin position="1"/>
        <end position="17"/>
    </location>
</feature>
<accession>A0A9J6BI93</accession>
<evidence type="ECO:0000313" key="7">
    <source>
        <dbReference type="Proteomes" id="UP001107558"/>
    </source>
</evidence>
<dbReference type="PANTHER" id="PTHR11857:SF42">
    <property type="entry name" value="GENERAL ODORANT-BINDING PROTEIN 19D-RELATED"/>
    <property type="match status" value="1"/>
</dbReference>
<dbReference type="SUPFAM" id="SSF47565">
    <property type="entry name" value="Insect pheromone/odorant-binding proteins"/>
    <property type="match status" value="1"/>
</dbReference>
<dbReference type="GO" id="GO:0007608">
    <property type="term" value="P:sensory perception of smell"/>
    <property type="evidence" value="ECO:0007669"/>
    <property type="project" value="TreeGrafter"/>
</dbReference>
<protein>
    <recommendedName>
        <fullName evidence="8">Odorant binding protein</fullName>
    </recommendedName>
</protein>
<dbReference type="EMBL" id="JADBJN010000004">
    <property type="protein sequence ID" value="KAG5669158.1"/>
    <property type="molecule type" value="Genomic_DNA"/>
</dbReference>
<dbReference type="Pfam" id="PF01395">
    <property type="entry name" value="PBP_GOBP"/>
    <property type="match status" value="1"/>
</dbReference>
<comment type="subcellular location">
    <subcellularLocation>
        <location evidence="1">Secreted</location>
    </subcellularLocation>
</comment>
<sequence length="142" mass="15662">MKKFLVIFAAFLVCCHGISIQEQKQMMVGAAQECKNEVGATDNELSLLILKKPMVTKEGKCLVACIMKSMGIVEDQKMNEQNFIDFVSVAAKNDAGIIKKMREIASKCENIKDPDECEMAVMAIACIKKGITENKIKIDIGV</sequence>
<dbReference type="GO" id="GO:0005615">
    <property type="term" value="C:extracellular space"/>
    <property type="evidence" value="ECO:0007669"/>
    <property type="project" value="TreeGrafter"/>
</dbReference>
<evidence type="ECO:0000256" key="3">
    <source>
        <dbReference type="ARBA" id="ARBA00022525"/>
    </source>
</evidence>
<name>A0A9J6BI93_POLVA</name>
<evidence type="ECO:0000256" key="5">
    <source>
        <dbReference type="SAM" id="SignalP"/>
    </source>
</evidence>
<evidence type="ECO:0000313" key="6">
    <source>
        <dbReference type="EMBL" id="KAG5669158.1"/>
    </source>
</evidence>
<evidence type="ECO:0000256" key="2">
    <source>
        <dbReference type="ARBA" id="ARBA00008098"/>
    </source>
</evidence>
<evidence type="ECO:0000256" key="4">
    <source>
        <dbReference type="ARBA" id="ARBA00022729"/>
    </source>
</evidence>
<comment type="caution">
    <text evidence="6">The sequence shown here is derived from an EMBL/GenBank/DDBJ whole genome shotgun (WGS) entry which is preliminary data.</text>
</comment>
<evidence type="ECO:0008006" key="8">
    <source>
        <dbReference type="Google" id="ProtNLM"/>
    </source>
</evidence>
<keyword evidence="7" id="KW-1185">Reference proteome</keyword>
<comment type="similarity">
    <text evidence="2">Belongs to the PBP/GOBP family.</text>
</comment>
<keyword evidence="3" id="KW-0964">Secreted</keyword>
<dbReference type="OrthoDB" id="6595846at2759"/>
<dbReference type="GO" id="GO:0005549">
    <property type="term" value="F:odorant binding"/>
    <property type="evidence" value="ECO:0007669"/>
    <property type="project" value="InterPro"/>
</dbReference>
<proteinExistence type="inferred from homology"/>
<dbReference type="InterPro" id="IPR006170">
    <property type="entry name" value="PBP/GOBP"/>
</dbReference>
<keyword evidence="4 5" id="KW-0732">Signal</keyword>
<dbReference type="CDD" id="cd23992">
    <property type="entry name" value="PBP_GOBP"/>
    <property type="match status" value="1"/>
</dbReference>
<dbReference type="SMART" id="SM00708">
    <property type="entry name" value="PhBP"/>
    <property type="match status" value="1"/>
</dbReference>
<dbReference type="PANTHER" id="PTHR11857">
    <property type="entry name" value="ODORANT BINDING PROTEIN-RELATED"/>
    <property type="match status" value="1"/>
</dbReference>
<gene>
    <name evidence="6" type="ORF">PVAND_017053</name>
</gene>
<dbReference type="Proteomes" id="UP001107558">
    <property type="component" value="Chromosome 4"/>
</dbReference>
<organism evidence="6 7">
    <name type="scientific">Polypedilum vanderplanki</name>
    <name type="common">Sleeping chironomid midge</name>
    <dbReference type="NCBI Taxonomy" id="319348"/>
    <lineage>
        <taxon>Eukaryota</taxon>
        <taxon>Metazoa</taxon>
        <taxon>Ecdysozoa</taxon>
        <taxon>Arthropoda</taxon>
        <taxon>Hexapoda</taxon>
        <taxon>Insecta</taxon>
        <taxon>Pterygota</taxon>
        <taxon>Neoptera</taxon>
        <taxon>Endopterygota</taxon>
        <taxon>Diptera</taxon>
        <taxon>Nematocera</taxon>
        <taxon>Chironomoidea</taxon>
        <taxon>Chironomidae</taxon>
        <taxon>Chironominae</taxon>
        <taxon>Polypedilum</taxon>
        <taxon>Polypedilum</taxon>
    </lineage>
</organism>
<dbReference type="AlphaFoldDB" id="A0A9J6BI93"/>
<evidence type="ECO:0000256" key="1">
    <source>
        <dbReference type="ARBA" id="ARBA00004613"/>
    </source>
</evidence>
<reference evidence="6" key="1">
    <citation type="submission" date="2021-03" db="EMBL/GenBank/DDBJ databases">
        <title>Chromosome level genome of the anhydrobiotic midge Polypedilum vanderplanki.</title>
        <authorList>
            <person name="Yoshida Y."/>
            <person name="Kikawada T."/>
            <person name="Gusev O."/>
        </authorList>
    </citation>
    <scope>NUCLEOTIDE SEQUENCE</scope>
    <source>
        <strain evidence="6">NIAS01</strain>
        <tissue evidence="6">Whole body or cell culture</tissue>
    </source>
</reference>
<dbReference type="InterPro" id="IPR036728">
    <property type="entry name" value="PBP_GOBP_sf"/>
</dbReference>
<feature type="chain" id="PRO_5039940086" description="Odorant binding protein" evidence="5">
    <location>
        <begin position="18"/>
        <end position="142"/>
    </location>
</feature>